<evidence type="ECO:0000313" key="1">
    <source>
        <dbReference type="EMBL" id="UPQ75119.1"/>
    </source>
</evidence>
<proteinExistence type="predicted"/>
<sequence>MKTQPTSETETLDLNLPPNTMAQNFIQILVNNYRNNQLKSVKDKMGIDDAHSIHFDLNTLKKFIADIETLASANNPETNPEDLGIRFYYAAYPNLENWDVMNNTPIGREYAEKHTLVMIPTIKRQDENGEMLSYDFNPLALSGDGKVLAMASAKNANSDCEVICQNHGALIPPDSTKTELF</sequence>
<organism evidence="1 2">
    <name type="scientific">Chryseobacterium nepalense</name>
    <dbReference type="NCBI Taxonomy" id="1854498"/>
    <lineage>
        <taxon>Bacteria</taxon>
        <taxon>Pseudomonadati</taxon>
        <taxon>Bacteroidota</taxon>
        <taxon>Flavobacteriia</taxon>
        <taxon>Flavobacteriales</taxon>
        <taxon>Weeksellaceae</taxon>
        <taxon>Chryseobacterium group</taxon>
        <taxon>Chryseobacterium</taxon>
    </lineage>
</organism>
<dbReference type="RefSeq" id="WP_248390503.1">
    <property type="nucleotide sequence ID" value="NZ_CP096203.1"/>
</dbReference>
<dbReference type="EMBL" id="CP096203">
    <property type="protein sequence ID" value="UPQ75119.1"/>
    <property type="molecule type" value="Genomic_DNA"/>
</dbReference>
<evidence type="ECO:0000313" key="2">
    <source>
        <dbReference type="Proteomes" id="UP000830552"/>
    </source>
</evidence>
<name>A0ABY4K3I1_9FLAO</name>
<dbReference type="Proteomes" id="UP000830552">
    <property type="component" value="Chromosome"/>
</dbReference>
<accession>A0ABY4K3I1</accession>
<gene>
    <name evidence="1" type="ORF">M0D58_13805</name>
</gene>
<reference evidence="1" key="1">
    <citation type="submission" date="2022-04" db="EMBL/GenBank/DDBJ databases">
        <title>Evolutionary, genomic, and biogeographic characterization of Chryseobacterium nepalense represented by a plastic-degrading bacterium AC3.</title>
        <authorList>
            <person name="Yin Z."/>
            <person name="Liu X."/>
            <person name="Wang D."/>
            <person name="Xie Z."/>
        </authorList>
    </citation>
    <scope>NUCLEOTIDE SEQUENCE</scope>
    <source>
        <strain evidence="1">AC3</strain>
    </source>
</reference>
<protein>
    <submittedName>
        <fullName evidence="1">Uncharacterized protein</fullName>
    </submittedName>
</protein>
<keyword evidence="2" id="KW-1185">Reference proteome</keyword>